<keyword evidence="2" id="KW-1133">Transmembrane helix</keyword>
<keyword evidence="4" id="KW-1185">Reference proteome</keyword>
<feature type="transmembrane region" description="Helical" evidence="2">
    <location>
        <begin position="176"/>
        <end position="196"/>
    </location>
</feature>
<evidence type="ECO:0000256" key="2">
    <source>
        <dbReference type="SAM" id="Phobius"/>
    </source>
</evidence>
<evidence type="ECO:0000313" key="4">
    <source>
        <dbReference type="Proteomes" id="UP000266841"/>
    </source>
</evidence>
<feature type="compositionally biased region" description="Polar residues" evidence="1">
    <location>
        <begin position="368"/>
        <end position="383"/>
    </location>
</feature>
<feature type="transmembrane region" description="Helical" evidence="2">
    <location>
        <begin position="149"/>
        <end position="170"/>
    </location>
</feature>
<keyword evidence="2" id="KW-0472">Membrane</keyword>
<feature type="region of interest" description="Disordered" evidence="1">
    <location>
        <begin position="1"/>
        <end position="98"/>
    </location>
</feature>
<evidence type="ECO:0000256" key="1">
    <source>
        <dbReference type="SAM" id="MobiDB-lite"/>
    </source>
</evidence>
<dbReference type="AlphaFoldDB" id="K0S1F0"/>
<keyword evidence="2" id="KW-0812">Transmembrane</keyword>
<proteinExistence type="predicted"/>
<dbReference type="EMBL" id="AGNL01022033">
    <property type="protein sequence ID" value="EJK59898.1"/>
    <property type="molecule type" value="Genomic_DNA"/>
</dbReference>
<feature type="transmembrane region" description="Helical" evidence="2">
    <location>
        <begin position="208"/>
        <end position="230"/>
    </location>
</feature>
<dbReference type="Proteomes" id="UP000266841">
    <property type="component" value="Unassembled WGS sequence"/>
</dbReference>
<reference evidence="3 4" key="1">
    <citation type="journal article" date="2012" name="Genome Biol.">
        <title>Genome and low-iron response of an oceanic diatom adapted to chronic iron limitation.</title>
        <authorList>
            <person name="Lommer M."/>
            <person name="Specht M."/>
            <person name="Roy A.S."/>
            <person name="Kraemer L."/>
            <person name="Andreson R."/>
            <person name="Gutowska M.A."/>
            <person name="Wolf J."/>
            <person name="Bergner S.V."/>
            <person name="Schilhabel M.B."/>
            <person name="Klostermeier U.C."/>
            <person name="Beiko R.G."/>
            <person name="Rosenstiel P."/>
            <person name="Hippler M."/>
            <person name="Laroche J."/>
        </authorList>
    </citation>
    <scope>NUCLEOTIDE SEQUENCE [LARGE SCALE GENOMIC DNA]</scope>
    <source>
        <strain evidence="3 4">CCMP1005</strain>
    </source>
</reference>
<feature type="region of interest" description="Disordered" evidence="1">
    <location>
        <begin position="329"/>
        <end position="389"/>
    </location>
</feature>
<feature type="transmembrane region" description="Helical" evidence="2">
    <location>
        <begin position="116"/>
        <end position="137"/>
    </location>
</feature>
<accession>K0S1F0</accession>
<comment type="caution">
    <text evidence="3">The sequence shown here is derived from an EMBL/GenBank/DDBJ whole genome shotgun (WGS) entry which is preliminary data.</text>
</comment>
<feature type="compositionally biased region" description="Polar residues" evidence="1">
    <location>
        <begin position="43"/>
        <end position="53"/>
    </location>
</feature>
<feature type="compositionally biased region" description="Basic and acidic residues" evidence="1">
    <location>
        <begin position="333"/>
        <end position="351"/>
    </location>
</feature>
<evidence type="ECO:0000313" key="3">
    <source>
        <dbReference type="EMBL" id="EJK59898.1"/>
    </source>
</evidence>
<sequence>MIEGSKGEPLLSPLEIGRSDDSDEQPATTKDLEEGDTWLGRLETQNSGSSGSGAATEHNQRNVAPEYEPPSEEGGKKSVDISTQTDSRKKKKRPKAEEDHRKRGHRFLCCCDSKRAVIYLNLIILLLNLFTFIVTVIKADPAMEGYLRVMIIRGSGLVVTLCTILGAYWYSQGIVAVGLAFTCYLLAMSTLEVVRYDWTPGAYNEDPLIQIIFPLVWNCLIFYADAVFIVEVSDEQDKVSDQLGMHCALALHRPLGVAIARRPSRKETHTTLKGWPLDQAAEADVLLPRSASPRVAATVAVPSDIGVTIIAMTDHNGLHLQVVVRRGRVRQPRQREQQRPIRDQIERKEDGAAPCVPHTRASPDAEVNTRTSEVSRSSPNSYKSESDVCRSVGARSAVRQAGGGDGSDAPERRLVCEGASERGTKPTIFLNVFLAIPIPAVMFKFDPTS</sequence>
<organism evidence="3 4">
    <name type="scientific">Thalassiosira oceanica</name>
    <name type="common">Marine diatom</name>
    <dbReference type="NCBI Taxonomy" id="159749"/>
    <lineage>
        <taxon>Eukaryota</taxon>
        <taxon>Sar</taxon>
        <taxon>Stramenopiles</taxon>
        <taxon>Ochrophyta</taxon>
        <taxon>Bacillariophyta</taxon>
        <taxon>Coscinodiscophyceae</taxon>
        <taxon>Thalassiosirophycidae</taxon>
        <taxon>Thalassiosirales</taxon>
        <taxon>Thalassiosiraceae</taxon>
        <taxon>Thalassiosira</taxon>
    </lineage>
</organism>
<protein>
    <submittedName>
        <fullName evidence="3">Uncharacterized protein</fullName>
    </submittedName>
</protein>
<gene>
    <name evidence="3" type="ORF">THAOC_19825</name>
</gene>
<name>K0S1F0_THAOC</name>